<protein>
    <recommendedName>
        <fullName evidence="2">FecR protein domain-containing protein</fullName>
    </recommendedName>
</protein>
<keyword evidence="1" id="KW-0472">Membrane</keyword>
<gene>
    <name evidence="3" type="ORF">DDZ15_10230</name>
</gene>
<dbReference type="Proteomes" id="UP000245533">
    <property type="component" value="Unassembled WGS sequence"/>
</dbReference>
<keyword evidence="1" id="KW-1133">Transmembrane helix</keyword>
<dbReference type="Gene3D" id="3.55.50.30">
    <property type="match status" value="1"/>
</dbReference>
<dbReference type="Gene3D" id="2.60.120.1440">
    <property type="match status" value="1"/>
</dbReference>
<name>A0A316TNL8_9BACT</name>
<comment type="caution">
    <text evidence="3">The sequence shown here is derived from an EMBL/GenBank/DDBJ whole genome shotgun (WGS) entry which is preliminary data.</text>
</comment>
<organism evidence="3 4">
    <name type="scientific">Rhodohalobacter mucosus</name>
    <dbReference type="NCBI Taxonomy" id="2079485"/>
    <lineage>
        <taxon>Bacteria</taxon>
        <taxon>Pseudomonadati</taxon>
        <taxon>Balneolota</taxon>
        <taxon>Balneolia</taxon>
        <taxon>Balneolales</taxon>
        <taxon>Balneolaceae</taxon>
        <taxon>Rhodohalobacter</taxon>
    </lineage>
</organism>
<dbReference type="EMBL" id="QGGB01000007">
    <property type="protein sequence ID" value="PWN06203.1"/>
    <property type="molecule type" value="Genomic_DNA"/>
</dbReference>
<dbReference type="GO" id="GO:0016989">
    <property type="term" value="F:sigma factor antagonist activity"/>
    <property type="evidence" value="ECO:0007669"/>
    <property type="project" value="TreeGrafter"/>
</dbReference>
<dbReference type="Pfam" id="PF04773">
    <property type="entry name" value="FecR"/>
    <property type="match status" value="1"/>
</dbReference>
<accession>A0A316TNL8</accession>
<evidence type="ECO:0000313" key="3">
    <source>
        <dbReference type="EMBL" id="PWN06203.1"/>
    </source>
</evidence>
<dbReference type="PIRSF" id="PIRSF018266">
    <property type="entry name" value="FecR"/>
    <property type="match status" value="1"/>
</dbReference>
<dbReference type="OrthoDB" id="1524389at2"/>
<dbReference type="InterPro" id="IPR012373">
    <property type="entry name" value="Ferrdict_sens_TM"/>
</dbReference>
<feature type="transmembrane region" description="Helical" evidence="1">
    <location>
        <begin position="96"/>
        <end position="118"/>
    </location>
</feature>
<evidence type="ECO:0000313" key="4">
    <source>
        <dbReference type="Proteomes" id="UP000245533"/>
    </source>
</evidence>
<feature type="domain" description="FecR protein" evidence="2">
    <location>
        <begin position="127"/>
        <end position="217"/>
    </location>
</feature>
<keyword evidence="4" id="KW-1185">Reference proteome</keyword>
<dbReference type="InterPro" id="IPR006860">
    <property type="entry name" value="FecR"/>
</dbReference>
<reference evidence="3 4" key="1">
    <citation type="submission" date="2018-05" db="EMBL/GenBank/DDBJ databases">
        <title>Rhodohalobacter halophilus gen. nov., sp. nov., a moderately halophilic member of the family Balneolaceae.</title>
        <authorList>
            <person name="Liu Z.-W."/>
        </authorList>
    </citation>
    <scope>NUCLEOTIDE SEQUENCE [LARGE SCALE GENOMIC DNA]</scope>
    <source>
        <strain evidence="3 4">8A47</strain>
    </source>
</reference>
<dbReference type="RefSeq" id="WP_109646996.1">
    <property type="nucleotide sequence ID" value="NZ_QGGB01000007.1"/>
</dbReference>
<dbReference type="AlphaFoldDB" id="A0A316TNL8"/>
<sequence length="332" mass="36960">MTENTDILPENSPDRVLAQAHSRMLEGAVSAGEIQDPLYRLLKTSKEEFDRLESSVTITGKDRVWEQLQSEINVTSETNERTGRNARILPFDTGSLWFKAAAAVLLLVVSSLITVMLIRESGPELLASADTSVRVVELTDGSLVTLRPNSSIYEISLSENKQLYRLDGEALFSVSRNTSREFSVLAGRGEVTVLGTRFNLYERDDRTRVDLIEGSVRFANTESSEEVVLEPGQAAEITDALTLSGPFTSNADEITEWTQNRLTFRNRALNDILNELEFHYGIRIDVPSSLENELLGGSVMLDNREQTLRDLGTVLGGSFIETDSGEYEFRVN</sequence>
<dbReference type="PANTHER" id="PTHR30273:SF2">
    <property type="entry name" value="PROTEIN FECR"/>
    <property type="match status" value="1"/>
</dbReference>
<keyword evidence="1" id="KW-0812">Transmembrane</keyword>
<evidence type="ECO:0000259" key="2">
    <source>
        <dbReference type="Pfam" id="PF04773"/>
    </source>
</evidence>
<dbReference type="PANTHER" id="PTHR30273">
    <property type="entry name" value="PERIPLASMIC SIGNAL SENSOR AND SIGMA FACTOR ACTIVATOR FECR-RELATED"/>
    <property type="match status" value="1"/>
</dbReference>
<evidence type="ECO:0000256" key="1">
    <source>
        <dbReference type="SAM" id="Phobius"/>
    </source>
</evidence>
<proteinExistence type="predicted"/>